<sequence>MDIIVFSDDLWLFTYKFYFATEVFKPKYWALQPTDKEADIIKEKYY</sequence>
<evidence type="ECO:0000313" key="2">
    <source>
        <dbReference type="Proteomes" id="UP000006049"/>
    </source>
</evidence>
<dbReference type="AlphaFoldDB" id="I3Z007"/>
<gene>
    <name evidence="1" type="ordered locus">Aeqsu_3140</name>
</gene>
<dbReference type="STRING" id="746697.Aeqsu_3140"/>
<evidence type="ECO:0000313" key="1">
    <source>
        <dbReference type="EMBL" id="AFL82575.1"/>
    </source>
</evidence>
<protein>
    <submittedName>
        <fullName evidence="1">Uncharacterized protein</fullName>
    </submittedName>
</protein>
<proteinExistence type="predicted"/>
<dbReference type="EMBL" id="CP003280">
    <property type="protein sequence ID" value="AFL82575.1"/>
    <property type="molecule type" value="Genomic_DNA"/>
</dbReference>
<dbReference type="Proteomes" id="UP000006049">
    <property type="component" value="Chromosome"/>
</dbReference>
<reference evidence="1 2" key="1">
    <citation type="submission" date="2012-06" db="EMBL/GenBank/DDBJ databases">
        <title>The complete genome of Aequorivita sublithincola DSM 14238.</title>
        <authorList>
            <consortium name="US DOE Joint Genome Institute (JGI-PGF)"/>
            <person name="Lucas S."/>
            <person name="Copeland A."/>
            <person name="Lapidus A."/>
            <person name="Goodwin L."/>
            <person name="Pitluck S."/>
            <person name="Peters L."/>
            <person name="Munk A.C.C."/>
            <person name="Kyrpides N."/>
            <person name="Mavromatis K."/>
            <person name="Pagani I."/>
            <person name="Ivanova N."/>
            <person name="Ovchinnikova G."/>
            <person name="Zeytun A."/>
            <person name="Detter J.C."/>
            <person name="Han C."/>
            <person name="Land M."/>
            <person name="Hauser L."/>
            <person name="Markowitz V."/>
            <person name="Cheng J.-F."/>
            <person name="Hugenholtz P."/>
            <person name="Woyke T."/>
            <person name="Wu D."/>
            <person name="Tindall B."/>
            <person name="Faehnrich R."/>
            <person name="Brambilla E."/>
            <person name="Klenk H.-P."/>
            <person name="Eisen J.A."/>
        </authorList>
    </citation>
    <scope>NUCLEOTIDE SEQUENCE [LARGE SCALE GENOMIC DNA]</scope>
    <source>
        <strain evidence="2">DSM 14238 / LMG 21431 / ACAM 643 / 9-3</strain>
    </source>
</reference>
<accession>I3Z007</accession>
<organism evidence="1 2">
    <name type="scientific">Aequorivita sublithincola (strain DSM 14238 / LMG 21431 / ACAM 643 / 9-3)</name>
    <dbReference type="NCBI Taxonomy" id="746697"/>
    <lineage>
        <taxon>Bacteria</taxon>
        <taxon>Pseudomonadati</taxon>
        <taxon>Bacteroidota</taxon>
        <taxon>Flavobacteriia</taxon>
        <taxon>Flavobacteriales</taxon>
        <taxon>Flavobacteriaceae</taxon>
        <taxon>Aequorivita</taxon>
    </lineage>
</organism>
<dbReference type="HOGENOM" id="CLU_3179217_0_0_10"/>
<keyword evidence="2" id="KW-1185">Reference proteome</keyword>
<name>I3Z007_AEQSU</name>
<dbReference type="KEGG" id="asl:Aeqsu_3140"/>